<evidence type="ECO:0000256" key="1">
    <source>
        <dbReference type="ARBA" id="ARBA00004141"/>
    </source>
</evidence>
<protein>
    <recommendedName>
        <fullName evidence="9">G-protein coupled receptors family 1 profile domain-containing protein</fullName>
    </recommendedName>
</protein>
<gene>
    <name evidence="7" type="ORF">CTEN210_14215</name>
</gene>
<name>A0AAD3HC48_9STRA</name>
<proteinExistence type="predicted"/>
<dbReference type="GO" id="GO:0007189">
    <property type="term" value="P:adenylate cyclase-activating G protein-coupled receptor signaling pathway"/>
    <property type="evidence" value="ECO:0007669"/>
    <property type="project" value="TreeGrafter"/>
</dbReference>
<evidence type="ECO:0000256" key="5">
    <source>
        <dbReference type="SAM" id="MobiDB-lite"/>
    </source>
</evidence>
<feature type="compositionally biased region" description="Polar residues" evidence="5">
    <location>
        <begin position="370"/>
        <end position="392"/>
    </location>
</feature>
<evidence type="ECO:0000313" key="8">
    <source>
        <dbReference type="Proteomes" id="UP001054902"/>
    </source>
</evidence>
<dbReference type="Proteomes" id="UP001054902">
    <property type="component" value="Unassembled WGS sequence"/>
</dbReference>
<dbReference type="GO" id="GO:0004930">
    <property type="term" value="F:G protein-coupled receptor activity"/>
    <property type="evidence" value="ECO:0007669"/>
    <property type="project" value="TreeGrafter"/>
</dbReference>
<evidence type="ECO:0000256" key="3">
    <source>
        <dbReference type="ARBA" id="ARBA00022989"/>
    </source>
</evidence>
<feature type="transmembrane region" description="Helical" evidence="6">
    <location>
        <begin position="413"/>
        <end position="435"/>
    </location>
</feature>
<evidence type="ECO:0000256" key="4">
    <source>
        <dbReference type="ARBA" id="ARBA00023136"/>
    </source>
</evidence>
<evidence type="ECO:0000313" key="7">
    <source>
        <dbReference type="EMBL" id="GFH57739.1"/>
    </source>
</evidence>
<feature type="region of interest" description="Disordered" evidence="5">
    <location>
        <begin position="368"/>
        <end position="392"/>
    </location>
</feature>
<keyword evidence="2 6" id="KW-0812">Transmembrane</keyword>
<keyword evidence="8" id="KW-1185">Reference proteome</keyword>
<feature type="transmembrane region" description="Helical" evidence="6">
    <location>
        <begin position="240"/>
        <end position="262"/>
    </location>
</feature>
<dbReference type="SUPFAM" id="SSF81321">
    <property type="entry name" value="Family A G protein-coupled receptor-like"/>
    <property type="match status" value="1"/>
</dbReference>
<feature type="transmembrane region" description="Helical" evidence="6">
    <location>
        <begin position="98"/>
        <end position="121"/>
    </location>
</feature>
<dbReference type="AlphaFoldDB" id="A0AAD3HC48"/>
<evidence type="ECO:0000256" key="2">
    <source>
        <dbReference type="ARBA" id="ARBA00022692"/>
    </source>
</evidence>
<comment type="caution">
    <text evidence="7">The sequence shown here is derived from an EMBL/GenBank/DDBJ whole genome shotgun (WGS) entry which is preliminary data.</text>
</comment>
<feature type="compositionally biased region" description="Acidic residues" evidence="5">
    <location>
        <begin position="510"/>
        <end position="519"/>
    </location>
</feature>
<reference evidence="7 8" key="1">
    <citation type="journal article" date="2021" name="Sci. Rep.">
        <title>The genome of the diatom Chaetoceros tenuissimus carries an ancient integrated fragment of an extant virus.</title>
        <authorList>
            <person name="Hongo Y."/>
            <person name="Kimura K."/>
            <person name="Takaki Y."/>
            <person name="Yoshida Y."/>
            <person name="Baba S."/>
            <person name="Kobayashi G."/>
            <person name="Nagasaki K."/>
            <person name="Hano T."/>
            <person name="Tomaru Y."/>
        </authorList>
    </citation>
    <scope>NUCLEOTIDE SEQUENCE [LARGE SCALE GENOMIC DNA]</scope>
    <source>
        <strain evidence="7 8">NIES-3715</strain>
    </source>
</reference>
<feature type="region of interest" description="Disordered" evidence="5">
    <location>
        <begin position="318"/>
        <end position="344"/>
    </location>
</feature>
<evidence type="ECO:0000256" key="6">
    <source>
        <dbReference type="SAM" id="Phobius"/>
    </source>
</evidence>
<feature type="region of interest" description="Disordered" evidence="5">
    <location>
        <begin position="498"/>
        <end position="519"/>
    </location>
</feature>
<evidence type="ECO:0008006" key="9">
    <source>
        <dbReference type="Google" id="ProtNLM"/>
    </source>
</evidence>
<comment type="subcellular location">
    <subcellularLocation>
        <location evidence="1">Membrane</location>
        <topology evidence="1">Multi-pass membrane protein</topology>
    </subcellularLocation>
</comment>
<accession>A0AAD3HC48</accession>
<keyword evidence="3 6" id="KW-1133">Transmembrane helix</keyword>
<keyword evidence="4 6" id="KW-0472">Membrane</keyword>
<feature type="compositionally biased region" description="Low complexity" evidence="5">
    <location>
        <begin position="54"/>
        <end position="64"/>
    </location>
</feature>
<sequence>MSKEILNVPRRILDTIADNKKWITAASLEITLAIISFIASSIVVISLWKKTPISNSASNSSSTRSRVRNRNRVRMQDDAESDEQELESGLQKSPYRRIVFGMCASDLFLSMAIFIGPFSMPKHIPNAPWGLGNWVSCTFDGIFLTIGWLMGAMYVAFICAYYKCKVVDRMKDDEFVRMEKKVHIFIISCVLATTILLGSLQIMNPLSFGTFCGPSLQSPRGCRIDPEQFGECLDVPLAKMIIYGLCLGGIILTSLGIILWHMTRLISHVHKMNLIYMTMSGNNQTVSSQTTETGTAQKVSAPLFFLKNTIFRKFANREKSTKDEHDDPNHQQIIANTRDEEKNDQQINFVRSEKRKVRFSASLESVPVGHSSQQIGSANNRESTSTSNAVATESQRAAEEMRKLYARMTLTQAFLFVGSFILCNICTLIVAIVSAAANKTVTEISPILRYIVTITNPSWGIINILIFTRPSISYFRRENPQYSWFQSFSLVLRAGGGVPDVPSSSRSNEERDEPVEDGSVVEDDAKIVSSISSVAYGYEEKAKPDPVVVSAASNVCSYAESDAEISEKDLRFRDRDNWGQNDIDVRANIFDSQDLPSCFSLPDIDDSNQDY</sequence>
<feature type="region of interest" description="Disordered" evidence="5">
    <location>
        <begin position="53"/>
        <end position="88"/>
    </location>
</feature>
<dbReference type="EMBL" id="BLLK01000058">
    <property type="protein sequence ID" value="GFH57739.1"/>
    <property type="molecule type" value="Genomic_DNA"/>
</dbReference>
<feature type="transmembrane region" description="Helical" evidence="6">
    <location>
        <begin position="447"/>
        <end position="467"/>
    </location>
</feature>
<dbReference type="Gene3D" id="1.20.1070.10">
    <property type="entry name" value="Rhodopsin 7-helix transmembrane proteins"/>
    <property type="match status" value="1"/>
</dbReference>
<feature type="compositionally biased region" description="Basic and acidic residues" evidence="5">
    <location>
        <begin position="318"/>
        <end position="329"/>
    </location>
</feature>
<feature type="transmembrane region" description="Helical" evidence="6">
    <location>
        <begin position="141"/>
        <end position="162"/>
    </location>
</feature>
<dbReference type="GO" id="GO:0005886">
    <property type="term" value="C:plasma membrane"/>
    <property type="evidence" value="ECO:0007669"/>
    <property type="project" value="TreeGrafter"/>
</dbReference>
<feature type="transmembrane region" description="Helical" evidence="6">
    <location>
        <begin position="30"/>
        <end position="48"/>
    </location>
</feature>
<dbReference type="PANTHER" id="PTHR23112:SF0">
    <property type="entry name" value="TRANSMEMBRANE PROTEIN 116"/>
    <property type="match status" value="1"/>
</dbReference>
<dbReference type="PANTHER" id="PTHR23112">
    <property type="entry name" value="G PROTEIN-COUPLED RECEPTOR 157-RELATED"/>
    <property type="match status" value="1"/>
</dbReference>
<organism evidence="7 8">
    <name type="scientific">Chaetoceros tenuissimus</name>
    <dbReference type="NCBI Taxonomy" id="426638"/>
    <lineage>
        <taxon>Eukaryota</taxon>
        <taxon>Sar</taxon>
        <taxon>Stramenopiles</taxon>
        <taxon>Ochrophyta</taxon>
        <taxon>Bacillariophyta</taxon>
        <taxon>Coscinodiscophyceae</taxon>
        <taxon>Chaetocerotophycidae</taxon>
        <taxon>Chaetocerotales</taxon>
        <taxon>Chaetocerotaceae</taxon>
        <taxon>Chaetoceros</taxon>
    </lineage>
</organism>
<feature type="transmembrane region" description="Helical" evidence="6">
    <location>
        <begin position="182"/>
        <end position="203"/>
    </location>
</feature>